<dbReference type="EMBL" id="JBHUKS010000011">
    <property type="protein sequence ID" value="MFD2469049.1"/>
    <property type="molecule type" value="Genomic_DNA"/>
</dbReference>
<dbReference type="InterPro" id="IPR020846">
    <property type="entry name" value="MFS_dom"/>
</dbReference>
<comment type="subcellular location">
    <subcellularLocation>
        <location evidence="1">Cell membrane</location>
        <topology evidence="1">Multi-pass membrane protein</topology>
    </subcellularLocation>
</comment>
<evidence type="ECO:0000259" key="8">
    <source>
        <dbReference type="PROSITE" id="PS50850"/>
    </source>
</evidence>
<dbReference type="PANTHER" id="PTHR42718">
    <property type="entry name" value="MAJOR FACILITATOR SUPERFAMILY MULTIDRUG TRANSPORTER MFSC"/>
    <property type="match status" value="1"/>
</dbReference>
<feature type="transmembrane region" description="Helical" evidence="7">
    <location>
        <begin position="21"/>
        <end position="41"/>
    </location>
</feature>
<feature type="transmembrane region" description="Helical" evidence="7">
    <location>
        <begin position="145"/>
        <end position="171"/>
    </location>
</feature>
<dbReference type="RefSeq" id="WP_378305132.1">
    <property type="nucleotide sequence ID" value="NZ_JBHUKS010000011.1"/>
</dbReference>
<feature type="domain" description="Major facilitator superfamily (MFS) profile" evidence="8">
    <location>
        <begin position="27"/>
        <end position="478"/>
    </location>
</feature>
<feature type="transmembrane region" description="Helical" evidence="7">
    <location>
        <begin position="61"/>
        <end position="79"/>
    </location>
</feature>
<feature type="transmembrane region" description="Helical" evidence="7">
    <location>
        <begin position="177"/>
        <end position="197"/>
    </location>
</feature>
<feature type="transmembrane region" description="Helical" evidence="7">
    <location>
        <begin position="279"/>
        <end position="301"/>
    </location>
</feature>
<feature type="transmembrane region" description="Helical" evidence="7">
    <location>
        <begin position="411"/>
        <end position="433"/>
    </location>
</feature>
<feature type="transmembrane region" description="Helical" evidence="7">
    <location>
        <begin position="453"/>
        <end position="473"/>
    </location>
</feature>
<gene>
    <name evidence="9" type="ORF">ACFSVL_16800</name>
</gene>
<protein>
    <submittedName>
        <fullName evidence="9">MFS transporter</fullName>
    </submittedName>
</protein>
<evidence type="ECO:0000256" key="3">
    <source>
        <dbReference type="ARBA" id="ARBA00022475"/>
    </source>
</evidence>
<dbReference type="InterPro" id="IPR036259">
    <property type="entry name" value="MFS_trans_sf"/>
</dbReference>
<evidence type="ECO:0000313" key="10">
    <source>
        <dbReference type="Proteomes" id="UP001597483"/>
    </source>
</evidence>
<keyword evidence="3" id="KW-1003">Cell membrane</keyword>
<keyword evidence="5 7" id="KW-1133">Transmembrane helix</keyword>
<evidence type="ECO:0000256" key="5">
    <source>
        <dbReference type="ARBA" id="ARBA00022989"/>
    </source>
</evidence>
<proteinExistence type="predicted"/>
<keyword evidence="2" id="KW-0813">Transport</keyword>
<dbReference type="InterPro" id="IPR011701">
    <property type="entry name" value="MFS"/>
</dbReference>
<feature type="transmembrane region" description="Helical" evidence="7">
    <location>
        <begin position="209"/>
        <end position="228"/>
    </location>
</feature>
<feature type="transmembrane region" description="Helical" evidence="7">
    <location>
        <begin position="352"/>
        <end position="371"/>
    </location>
</feature>
<dbReference type="PROSITE" id="PS50850">
    <property type="entry name" value="MFS"/>
    <property type="match status" value="1"/>
</dbReference>
<dbReference type="Pfam" id="PF07690">
    <property type="entry name" value="MFS_1"/>
    <property type="match status" value="1"/>
</dbReference>
<feature type="transmembrane region" description="Helical" evidence="7">
    <location>
        <begin position="377"/>
        <end position="399"/>
    </location>
</feature>
<sequence>MARQQHPDVLAPSEGGKRRSTRYWIGVLLVLTLLSEETAYAYNLVTPALPHMAAALGTSDIVWVTTLFSLVGGVTVPLIGKLGDIYGKKRVLLTTIVVMALGSLIVATASSLAFVLVGRALEGVAISIVPLAYSIMRDIFPRRLVAIGVSVATSGIGLTGILAPIIAGFLIDHFTYRGVFFFLAAFPLVLGVLVLFVVPESPVRIRSSVDWGGALLLGVSIALLLTAATQGATWGWGSMPTLGCIGAGVVIFAGWVVFEKRVRNPLVDIDLARRKPLMTTMIAQFVAQGVIAAQSVLLVYVVQVPRAAGGDYGLGRDASGLAWFTSPGSVISMLMGFSVGFIANRRGARNPLVAGFCFAIVGSALLATMHAQSWQVLLGWFVFAVGGGMLNAAIPNLVVAAVPPEQQAVSAGAVGVVGSLGAAVIVQIVFVILGSHVRTVVSGTPIYSGTGFTWGYAFGGVMCAAGLAAAIAMRHGRRSMAESVEQVAAAPAH</sequence>
<dbReference type="PANTHER" id="PTHR42718:SF46">
    <property type="entry name" value="BLR6921 PROTEIN"/>
    <property type="match status" value="1"/>
</dbReference>
<dbReference type="Proteomes" id="UP001597483">
    <property type="component" value="Unassembled WGS sequence"/>
</dbReference>
<comment type="caution">
    <text evidence="9">The sequence shown here is derived from an EMBL/GenBank/DDBJ whole genome shotgun (WGS) entry which is preliminary data.</text>
</comment>
<evidence type="ECO:0000256" key="7">
    <source>
        <dbReference type="SAM" id="Phobius"/>
    </source>
</evidence>
<feature type="transmembrane region" description="Helical" evidence="7">
    <location>
        <begin position="113"/>
        <end position="133"/>
    </location>
</feature>
<keyword evidence="4 7" id="KW-0812">Transmembrane</keyword>
<feature type="transmembrane region" description="Helical" evidence="7">
    <location>
        <begin position="321"/>
        <end position="343"/>
    </location>
</feature>
<evidence type="ECO:0000313" key="9">
    <source>
        <dbReference type="EMBL" id="MFD2469049.1"/>
    </source>
</evidence>
<feature type="transmembrane region" description="Helical" evidence="7">
    <location>
        <begin position="91"/>
        <end position="107"/>
    </location>
</feature>
<keyword evidence="10" id="KW-1185">Reference proteome</keyword>
<evidence type="ECO:0000256" key="4">
    <source>
        <dbReference type="ARBA" id="ARBA00022692"/>
    </source>
</evidence>
<reference evidence="10" key="1">
    <citation type="journal article" date="2019" name="Int. J. Syst. Evol. Microbiol.">
        <title>The Global Catalogue of Microorganisms (GCM) 10K type strain sequencing project: providing services to taxonomists for standard genome sequencing and annotation.</title>
        <authorList>
            <consortium name="The Broad Institute Genomics Platform"/>
            <consortium name="The Broad Institute Genome Sequencing Center for Infectious Disease"/>
            <person name="Wu L."/>
            <person name="Ma J."/>
        </authorList>
    </citation>
    <scope>NUCLEOTIDE SEQUENCE [LARGE SCALE GENOMIC DNA]</scope>
    <source>
        <strain evidence="10">CGMCC 4.7641</strain>
    </source>
</reference>
<evidence type="ECO:0000256" key="2">
    <source>
        <dbReference type="ARBA" id="ARBA00022448"/>
    </source>
</evidence>
<keyword evidence="6 7" id="KW-0472">Membrane</keyword>
<accession>A0ABW5H7E0</accession>
<dbReference type="Gene3D" id="1.20.1250.20">
    <property type="entry name" value="MFS general substrate transporter like domains"/>
    <property type="match status" value="2"/>
</dbReference>
<evidence type="ECO:0000256" key="6">
    <source>
        <dbReference type="ARBA" id="ARBA00023136"/>
    </source>
</evidence>
<evidence type="ECO:0000256" key="1">
    <source>
        <dbReference type="ARBA" id="ARBA00004651"/>
    </source>
</evidence>
<name>A0ABW5H7E0_9PSEU</name>
<organism evidence="9 10">
    <name type="scientific">Amycolatopsis silviterrae</name>
    <dbReference type="NCBI Taxonomy" id="1656914"/>
    <lineage>
        <taxon>Bacteria</taxon>
        <taxon>Bacillati</taxon>
        <taxon>Actinomycetota</taxon>
        <taxon>Actinomycetes</taxon>
        <taxon>Pseudonocardiales</taxon>
        <taxon>Pseudonocardiaceae</taxon>
        <taxon>Amycolatopsis</taxon>
    </lineage>
</organism>
<dbReference type="SUPFAM" id="SSF103473">
    <property type="entry name" value="MFS general substrate transporter"/>
    <property type="match status" value="1"/>
</dbReference>
<feature type="transmembrane region" description="Helical" evidence="7">
    <location>
        <begin position="234"/>
        <end position="258"/>
    </location>
</feature>